<dbReference type="Gene3D" id="3.90.226.10">
    <property type="entry name" value="2-enoyl-CoA Hydratase, Chain A, domain 1"/>
    <property type="match status" value="1"/>
</dbReference>
<evidence type="ECO:0008006" key="3">
    <source>
        <dbReference type="Google" id="ProtNLM"/>
    </source>
</evidence>
<name>A0ABU4JZT5_9ACTN</name>
<dbReference type="RefSeq" id="WP_319007608.1">
    <property type="nucleotide sequence ID" value="NZ_JAWJZF010000169.1"/>
</dbReference>
<gene>
    <name evidence="1" type="ORF">R2363_02365</name>
</gene>
<dbReference type="Proteomes" id="UP001278571">
    <property type="component" value="Unassembled WGS sequence"/>
</dbReference>
<dbReference type="InterPro" id="IPR029045">
    <property type="entry name" value="ClpP/crotonase-like_dom_sf"/>
</dbReference>
<protein>
    <recommendedName>
        <fullName evidence="3">Tail specific protease domain-containing protein</fullName>
    </recommendedName>
</protein>
<feature type="non-terminal residue" evidence="1">
    <location>
        <position position="1"/>
    </location>
</feature>
<organism evidence="1 2">
    <name type="scientific">Streptomyces roseolus</name>
    <dbReference type="NCBI Taxonomy" id="67358"/>
    <lineage>
        <taxon>Bacteria</taxon>
        <taxon>Bacillati</taxon>
        <taxon>Actinomycetota</taxon>
        <taxon>Actinomycetes</taxon>
        <taxon>Kitasatosporales</taxon>
        <taxon>Streptomycetaceae</taxon>
        <taxon>Streptomyces</taxon>
    </lineage>
</organism>
<accession>A0ABU4JZT5</accession>
<reference evidence="1 2" key="1">
    <citation type="submission" date="2023-10" db="EMBL/GenBank/DDBJ databases">
        <authorList>
            <person name="Wang X.X."/>
        </authorList>
    </citation>
    <scope>NUCLEOTIDE SEQUENCE [LARGE SCALE GENOMIC DNA]</scope>
    <source>
        <strain evidence="1 2">NBRC 12816</strain>
    </source>
</reference>
<sequence>LKGQKNVKVVGEETGGGWYGNSAMHIPEIKLPHSKLRVRLPMYRLVMDSTRTKGRGIMPDWEINPSSYAIKRGIDLKMALIQEEILRRKLH</sequence>
<proteinExistence type="predicted"/>
<dbReference type="EMBL" id="JAWJZF010000169">
    <property type="protein sequence ID" value="MDX2291018.1"/>
    <property type="molecule type" value="Genomic_DNA"/>
</dbReference>
<dbReference type="SUPFAM" id="SSF52096">
    <property type="entry name" value="ClpP/crotonase"/>
    <property type="match status" value="1"/>
</dbReference>
<evidence type="ECO:0000313" key="2">
    <source>
        <dbReference type="Proteomes" id="UP001278571"/>
    </source>
</evidence>
<evidence type="ECO:0000313" key="1">
    <source>
        <dbReference type="EMBL" id="MDX2291018.1"/>
    </source>
</evidence>
<comment type="caution">
    <text evidence="1">The sequence shown here is derived from an EMBL/GenBank/DDBJ whole genome shotgun (WGS) entry which is preliminary data.</text>
</comment>
<keyword evidence="2" id="KW-1185">Reference proteome</keyword>